<evidence type="ECO:0000256" key="1">
    <source>
        <dbReference type="SAM" id="Coils"/>
    </source>
</evidence>
<dbReference type="AlphaFoldDB" id="G7VFL6"/>
<sequence length="458" mass="52171">MNLKPQIIAVAIITVIAGTFAVLWYGASVENGALKRELDAARGQIQDLQRQLTARSEELQKTTAQLLDVQGKLQTTQQQLDEANRRLEQTRRELESTTAQLQDVQNRLRDAQSQIQDLTRQRDQLTKQRDALEAEIKALNATMQELRERIHSGRNYVEKLKLVLSRIILKAPQVGYTWNFTRTYVYSNLNLSNGRYDIWAYWLTKDEVVEIRTSENLKIAVYRLIDYVEEKRPVAEGRGYLRFTSPSNETYFVVISNDLGRNVIFNLSTKYIQKWHYYDTPPPSPQRPYVVGAPGVPSRDIFRMYAIYNYWLENREALAAEVEKQLGAAGNTAFQPAVQSLDKPTLYALSLAALLKDAGFDVSFAAIGTDWENVFAPSSAIVRVKFVSDIGASSTVHRYSKTLPIGRVLIRTQEFKRSASYETYVLIDTYNIVNIVDKGLSTTEPYNVIFIDGLTTLE</sequence>
<dbReference type="KEGG" id="pyr:P186_2846"/>
<dbReference type="BioCyc" id="PSP1104324:GJSN-2784-MONOMER"/>
<name>G7VFL6_9CREN</name>
<evidence type="ECO:0000313" key="4">
    <source>
        <dbReference type="Proteomes" id="UP000005867"/>
    </source>
</evidence>
<feature type="coiled-coil region" evidence="1">
    <location>
        <begin position="31"/>
        <end position="149"/>
    </location>
</feature>
<dbReference type="Proteomes" id="UP000005867">
    <property type="component" value="Chromosome"/>
</dbReference>
<keyword evidence="3" id="KW-0808">Transferase</keyword>
<dbReference type="EMBL" id="CP003098">
    <property type="protein sequence ID" value="AET34222.1"/>
    <property type="molecule type" value="Genomic_DNA"/>
</dbReference>
<gene>
    <name evidence="3" type="ORF">P186_2846</name>
</gene>
<evidence type="ECO:0000256" key="2">
    <source>
        <dbReference type="SAM" id="Phobius"/>
    </source>
</evidence>
<evidence type="ECO:0000313" key="3">
    <source>
        <dbReference type="EMBL" id="AET34222.1"/>
    </source>
</evidence>
<keyword evidence="1" id="KW-0175">Coiled coil</keyword>
<dbReference type="STRING" id="1104324.P186_2846"/>
<dbReference type="GO" id="GO:0016740">
    <property type="term" value="F:transferase activity"/>
    <property type="evidence" value="ECO:0007669"/>
    <property type="project" value="UniProtKB-KW"/>
</dbReference>
<accession>G7VFL6</accession>
<keyword evidence="2" id="KW-1133">Transmembrane helix</keyword>
<dbReference type="SUPFAM" id="SSF57997">
    <property type="entry name" value="Tropomyosin"/>
    <property type="match status" value="1"/>
</dbReference>
<keyword evidence="2" id="KW-0472">Membrane</keyword>
<protein>
    <submittedName>
        <fullName evidence="3">Glycosyltransferase</fullName>
    </submittedName>
</protein>
<reference evidence="3 4" key="1">
    <citation type="journal article" date="2012" name="J. Bacteriol.">
        <title>Complete genome sequence of strain 1860, a crenarchaeon of the genus pyrobaculum able to grow with various electron acceptors.</title>
        <authorList>
            <person name="Mardanov A.V."/>
            <person name="Gumerov V.M."/>
            <person name="Slobodkina G.B."/>
            <person name="Beletsky A.V."/>
            <person name="Bonch-Osmolovskaya E.A."/>
            <person name="Ravin N.V."/>
            <person name="Skryabin K.G."/>
        </authorList>
    </citation>
    <scope>NUCLEOTIDE SEQUENCE [LARGE SCALE GENOMIC DNA]</scope>
    <source>
        <strain evidence="3 4">1860</strain>
    </source>
</reference>
<dbReference type="eggNOG" id="arCOG00379">
    <property type="taxonomic scope" value="Archaea"/>
</dbReference>
<organism evidence="3 4">
    <name type="scientific">Pyrobaculum ferrireducens</name>
    <dbReference type="NCBI Taxonomy" id="1104324"/>
    <lineage>
        <taxon>Archaea</taxon>
        <taxon>Thermoproteota</taxon>
        <taxon>Thermoprotei</taxon>
        <taxon>Thermoproteales</taxon>
        <taxon>Thermoproteaceae</taxon>
        <taxon>Pyrobaculum</taxon>
    </lineage>
</organism>
<feature type="transmembrane region" description="Helical" evidence="2">
    <location>
        <begin position="7"/>
        <end position="27"/>
    </location>
</feature>
<dbReference type="HOGENOM" id="CLU_596688_0_0_2"/>
<dbReference type="GeneID" id="11594445"/>
<dbReference type="Gene3D" id="1.10.287.1490">
    <property type="match status" value="1"/>
</dbReference>
<dbReference type="PANTHER" id="PTHR23159:SF60">
    <property type="entry name" value="SPINDLE ASSEMBLY ABNORMAL PROTEIN 4"/>
    <property type="match status" value="1"/>
</dbReference>
<proteinExistence type="predicted"/>
<dbReference type="OrthoDB" id="384758at2157"/>
<keyword evidence="4" id="KW-1185">Reference proteome</keyword>
<dbReference type="RefSeq" id="WP_014290047.1">
    <property type="nucleotide sequence ID" value="NC_016645.1"/>
</dbReference>
<dbReference type="PANTHER" id="PTHR23159">
    <property type="entry name" value="CENTROSOMAL PROTEIN 2"/>
    <property type="match status" value="1"/>
</dbReference>
<keyword evidence="2" id="KW-0812">Transmembrane</keyword>